<comment type="caution">
    <text evidence="1">The sequence shown here is derived from an EMBL/GenBank/DDBJ whole genome shotgun (WGS) entry which is preliminary data.</text>
</comment>
<organism evidence="1 2">
    <name type="scientific">Albidovulum sediminicola</name>
    <dbReference type="NCBI Taxonomy" id="2984331"/>
    <lineage>
        <taxon>Bacteria</taxon>
        <taxon>Pseudomonadati</taxon>
        <taxon>Pseudomonadota</taxon>
        <taxon>Alphaproteobacteria</taxon>
        <taxon>Rhodobacterales</taxon>
        <taxon>Paracoccaceae</taxon>
        <taxon>Albidovulum</taxon>
    </lineage>
</organism>
<gene>
    <name evidence="1" type="ORF">OE647_10280</name>
</gene>
<evidence type="ECO:0000313" key="2">
    <source>
        <dbReference type="Proteomes" id="UP001652503"/>
    </source>
</evidence>
<dbReference type="EMBL" id="JAOWLA010000008">
    <property type="protein sequence ID" value="MCV2865117.1"/>
    <property type="molecule type" value="Genomic_DNA"/>
</dbReference>
<proteinExistence type="predicted"/>
<keyword evidence="2" id="KW-1185">Reference proteome</keyword>
<name>A0ABT2Z283_9RHOB</name>
<protein>
    <submittedName>
        <fullName evidence="1">DUF2478 domain-containing protein</fullName>
    </submittedName>
</protein>
<dbReference type="RefSeq" id="WP_263721633.1">
    <property type="nucleotide sequence ID" value="NZ_JAOWLA010000008.1"/>
</dbReference>
<accession>A0ABT2Z283</accession>
<reference evidence="1 2" key="1">
    <citation type="submission" date="2022-10" db="EMBL/GenBank/DDBJ databases">
        <title>Defluviimonas sp. nov., isolated from ocean surface water.</title>
        <authorList>
            <person name="He W."/>
            <person name="Wang L."/>
            <person name="Zhang D.-F."/>
        </authorList>
    </citation>
    <scope>NUCLEOTIDE SEQUENCE [LARGE SCALE GENOMIC DNA]</scope>
    <source>
        <strain evidence="1 2">WL0075</strain>
    </source>
</reference>
<dbReference type="InterPro" id="IPR018912">
    <property type="entry name" value="DUF2478"/>
</dbReference>
<evidence type="ECO:0000313" key="1">
    <source>
        <dbReference type="EMBL" id="MCV2865117.1"/>
    </source>
</evidence>
<dbReference type="Pfam" id="PF10649">
    <property type="entry name" value="DUF2478"/>
    <property type="match status" value="1"/>
</dbReference>
<dbReference type="Proteomes" id="UP001652503">
    <property type="component" value="Unassembled WGS sequence"/>
</dbReference>
<sequence>MAIASIMANGRGATDRLLAAVVTRLTGEGVRVLGALRPTGQGAATGHCDSDLWMLPDGPIVRITQDLGAGSTACRMDAGALEGAVGIATARLAAQGADLVVLNKFGLREAEGRGFRTLIAEALDRGVPVLTGLSEPHRAAFDRFAAGMATSLPPEEHAVLTWCRGVVAASKTGLPAEQEHL</sequence>